<feature type="compositionally biased region" description="Basic and acidic residues" evidence="1">
    <location>
        <begin position="22"/>
        <end position="44"/>
    </location>
</feature>
<evidence type="ECO:0000313" key="2">
    <source>
        <dbReference type="EMBL" id="GLD68463.1"/>
    </source>
</evidence>
<organism evidence="2 3">
    <name type="scientific">Lates japonicus</name>
    <name type="common">Japanese lates</name>
    <dbReference type="NCBI Taxonomy" id="270547"/>
    <lineage>
        <taxon>Eukaryota</taxon>
        <taxon>Metazoa</taxon>
        <taxon>Chordata</taxon>
        <taxon>Craniata</taxon>
        <taxon>Vertebrata</taxon>
        <taxon>Euteleostomi</taxon>
        <taxon>Actinopterygii</taxon>
        <taxon>Neopterygii</taxon>
        <taxon>Teleostei</taxon>
        <taxon>Neoteleostei</taxon>
        <taxon>Acanthomorphata</taxon>
        <taxon>Carangaria</taxon>
        <taxon>Carangaria incertae sedis</taxon>
        <taxon>Centropomidae</taxon>
        <taxon>Lates</taxon>
    </lineage>
</organism>
<dbReference type="EMBL" id="BRZM01000134">
    <property type="protein sequence ID" value="GLD68463.1"/>
    <property type="molecule type" value="Genomic_DNA"/>
</dbReference>
<sequence length="167" mass="18806">MEAAGGAESSLLSKLSVLEQLRDEADETRRQMDRQTEESRRTERDTEELETQLLTLDTSDPQHEISLTANQSVRCRVTGQPLSNGSELKLPPSLQREEGGVRGGRGLSFLKRRQPVAVVVSASSQIHHRQILHLIFLLLEEFPLHFAAESQSFIPVELEKPLNLDRN</sequence>
<gene>
    <name evidence="2" type="ORF">AKAME5_001977600</name>
</gene>
<evidence type="ECO:0000256" key="1">
    <source>
        <dbReference type="SAM" id="MobiDB-lite"/>
    </source>
</evidence>
<keyword evidence="3" id="KW-1185">Reference proteome</keyword>
<feature type="region of interest" description="Disordered" evidence="1">
    <location>
        <begin position="22"/>
        <end position="48"/>
    </location>
</feature>
<protein>
    <submittedName>
        <fullName evidence="2">Centriolin isoform X1</fullName>
    </submittedName>
</protein>
<dbReference type="Proteomes" id="UP001279410">
    <property type="component" value="Unassembled WGS sequence"/>
</dbReference>
<accession>A0AAD3RGT3</accession>
<proteinExistence type="predicted"/>
<name>A0AAD3RGT3_LATJO</name>
<evidence type="ECO:0000313" key="3">
    <source>
        <dbReference type="Proteomes" id="UP001279410"/>
    </source>
</evidence>
<comment type="caution">
    <text evidence="2">The sequence shown here is derived from an EMBL/GenBank/DDBJ whole genome shotgun (WGS) entry which is preliminary data.</text>
</comment>
<dbReference type="AlphaFoldDB" id="A0AAD3RGT3"/>
<reference evidence="2" key="1">
    <citation type="submission" date="2022-08" db="EMBL/GenBank/DDBJ databases">
        <title>Genome sequencing of akame (Lates japonicus).</title>
        <authorList>
            <person name="Hashiguchi Y."/>
            <person name="Takahashi H."/>
        </authorList>
    </citation>
    <scope>NUCLEOTIDE SEQUENCE</scope>
    <source>
        <strain evidence="2">Kochi</strain>
    </source>
</reference>